<evidence type="ECO:0000256" key="9">
    <source>
        <dbReference type="RuleBase" id="RU363127"/>
    </source>
</evidence>
<dbReference type="InterPro" id="IPR005027">
    <property type="entry name" value="Glyco_trans_43"/>
</dbReference>
<dbReference type="GO" id="GO:0009834">
    <property type="term" value="P:plant-type secondary cell wall biogenesis"/>
    <property type="evidence" value="ECO:0007669"/>
    <property type="project" value="TreeGrafter"/>
</dbReference>
<evidence type="ECO:0000256" key="3">
    <source>
        <dbReference type="ARBA" id="ARBA00022679"/>
    </source>
</evidence>
<gene>
    <name evidence="11" type="ORF">KC19_11G029200</name>
</gene>
<dbReference type="SUPFAM" id="SSF53448">
    <property type="entry name" value="Nucleotide-diphospho-sugar transferases"/>
    <property type="match status" value="1"/>
</dbReference>
<protein>
    <recommendedName>
        <fullName evidence="9">Glycosyltransferases</fullName>
        <ecNumber evidence="9">2.4.-.-</ecNumber>
    </recommendedName>
</protein>
<dbReference type="Pfam" id="PF03360">
    <property type="entry name" value="Glyco_transf_43"/>
    <property type="match status" value="1"/>
</dbReference>
<organism evidence="11 12">
    <name type="scientific">Ceratodon purpureus</name>
    <name type="common">Fire moss</name>
    <name type="synonym">Dicranum purpureum</name>
    <dbReference type="NCBI Taxonomy" id="3225"/>
    <lineage>
        <taxon>Eukaryota</taxon>
        <taxon>Viridiplantae</taxon>
        <taxon>Streptophyta</taxon>
        <taxon>Embryophyta</taxon>
        <taxon>Bryophyta</taxon>
        <taxon>Bryophytina</taxon>
        <taxon>Bryopsida</taxon>
        <taxon>Dicranidae</taxon>
        <taxon>Pseudoditrichales</taxon>
        <taxon>Ditrichaceae</taxon>
        <taxon>Ceratodon</taxon>
    </lineage>
</organism>
<keyword evidence="6" id="KW-1133">Transmembrane helix</keyword>
<reference evidence="11 12" key="1">
    <citation type="submission" date="2020-06" db="EMBL/GenBank/DDBJ databases">
        <title>WGS assembly of Ceratodon purpureus strain R40.</title>
        <authorList>
            <person name="Carey S.B."/>
            <person name="Jenkins J."/>
            <person name="Shu S."/>
            <person name="Lovell J.T."/>
            <person name="Sreedasyam A."/>
            <person name="Maumus F."/>
            <person name="Tiley G.P."/>
            <person name="Fernandez-Pozo N."/>
            <person name="Barry K."/>
            <person name="Chen C."/>
            <person name="Wang M."/>
            <person name="Lipzen A."/>
            <person name="Daum C."/>
            <person name="Saski C.A."/>
            <person name="Payton A.C."/>
            <person name="Mcbreen J.C."/>
            <person name="Conrad R.E."/>
            <person name="Kollar L.M."/>
            <person name="Olsson S."/>
            <person name="Huttunen S."/>
            <person name="Landis J.B."/>
            <person name="Wickett N.J."/>
            <person name="Johnson M.G."/>
            <person name="Rensing S.A."/>
            <person name="Grimwood J."/>
            <person name="Schmutz J."/>
            <person name="Mcdaniel S.F."/>
        </authorList>
    </citation>
    <scope>NUCLEOTIDE SEQUENCE [LARGE SCALE GENOMIC DNA]</scope>
    <source>
        <strain evidence="11 12">R40</strain>
    </source>
</reference>
<comment type="subcellular location">
    <subcellularLocation>
        <location evidence="1 9">Golgi apparatus membrane</location>
        <topology evidence="1 9">Single-pass type II membrane protein</topology>
    </subcellularLocation>
</comment>
<evidence type="ECO:0000313" key="12">
    <source>
        <dbReference type="Proteomes" id="UP000822688"/>
    </source>
</evidence>
<comment type="similarity">
    <text evidence="2 9">Belongs to the glycosyltransferase 43 family.</text>
</comment>
<keyword evidence="7" id="KW-0472">Membrane</keyword>
<comment type="caution">
    <text evidence="11">The sequence shown here is derived from an EMBL/GenBank/DDBJ whole genome shotgun (WGS) entry which is preliminary data.</text>
</comment>
<keyword evidence="4" id="KW-0812">Transmembrane</keyword>
<dbReference type="GO" id="GO:0015018">
    <property type="term" value="F:galactosylgalactosylxylosylprotein 3-beta-glucuronosyltransferase activity"/>
    <property type="evidence" value="ECO:0007669"/>
    <property type="project" value="InterPro"/>
</dbReference>
<dbReference type="GO" id="GO:0071555">
    <property type="term" value="P:cell wall organization"/>
    <property type="evidence" value="ECO:0007669"/>
    <property type="project" value="UniProtKB-KW"/>
</dbReference>
<dbReference type="Proteomes" id="UP000822688">
    <property type="component" value="Chromosome 11"/>
</dbReference>
<evidence type="ECO:0000256" key="4">
    <source>
        <dbReference type="ARBA" id="ARBA00022692"/>
    </source>
</evidence>
<feature type="compositionally biased region" description="Polar residues" evidence="10">
    <location>
        <begin position="498"/>
        <end position="524"/>
    </location>
</feature>
<keyword evidence="5 9" id="KW-0735">Signal-anchor</keyword>
<dbReference type="AlphaFoldDB" id="A0A8T0GG31"/>
<dbReference type="EMBL" id="CM026432">
    <property type="protein sequence ID" value="KAG0556142.1"/>
    <property type="molecule type" value="Genomic_DNA"/>
</dbReference>
<keyword evidence="9" id="KW-0333">Golgi apparatus</keyword>
<proteinExistence type="inferred from homology"/>
<dbReference type="PANTHER" id="PTHR10896">
    <property type="entry name" value="GALACTOSYLGALACTOSYLXYLOSYLPROTEIN 3-BETA-GLUCURONOSYLTRANSFERASE BETA-1,3-GLUCURONYLTRANSFERASE"/>
    <property type="match status" value="1"/>
</dbReference>
<dbReference type="InterPro" id="IPR029044">
    <property type="entry name" value="Nucleotide-diphossugar_trans"/>
</dbReference>
<evidence type="ECO:0000256" key="8">
    <source>
        <dbReference type="ARBA" id="ARBA00023180"/>
    </source>
</evidence>
<keyword evidence="9" id="KW-0961">Cell wall biogenesis/degradation</keyword>
<name>A0A8T0GG31_CERPU</name>
<comment type="function">
    <text evidence="9">Involved in the synthesis of glucuronoxylan hemicellulose in secondary cell walls.</text>
</comment>
<dbReference type="EC" id="2.4.-.-" evidence="9"/>
<evidence type="ECO:0000256" key="5">
    <source>
        <dbReference type="ARBA" id="ARBA00022968"/>
    </source>
</evidence>
<dbReference type="GO" id="GO:0000139">
    <property type="term" value="C:Golgi membrane"/>
    <property type="evidence" value="ECO:0007669"/>
    <property type="project" value="UniProtKB-SubCell"/>
</dbReference>
<evidence type="ECO:0000256" key="7">
    <source>
        <dbReference type="ARBA" id="ARBA00023136"/>
    </source>
</evidence>
<evidence type="ECO:0000313" key="11">
    <source>
        <dbReference type="EMBL" id="KAG0556142.1"/>
    </source>
</evidence>
<dbReference type="Gene3D" id="3.90.550.10">
    <property type="entry name" value="Spore Coat Polysaccharide Biosynthesis Protein SpsA, Chain A"/>
    <property type="match status" value="1"/>
</dbReference>
<dbReference type="GO" id="GO:0010417">
    <property type="term" value="P:glucuronoxylan biosynthetic process"/>
    <property type="evidence" value="ECO:0007669"/>
    <property type="project" value="TreeGrafter"/>
</dbReference>
<sequence>MRTGAGPPRLSSRTVSLTNGGAPRQLTAACVRFNYASASRLFLHTVFCIASVVLGFRISQEISLVVLQFNYVEDTINWFDRNSEDFENFTTAQGLSDPNVPGLSDALEVHETIFDSLPHPDARLPGPLTGLTTPLNASKKTGVQVGRHRILIREWPHPDPSEMMEAYNLIARVQQEQRRLHSVQDWKPVIAITPTYARMFQALHLTGLMHTLSLVRGPVTWIVIEAGGTSKVTAELLSEARVHNVVHLGYPKPMPDKFEARWILESHLRVEGLRFVREKKLEGVVVFADDSNVYSMEFFNLIQKVNWVGVLPMGILGYAGFQDGNNAKSRRRRRGSLLLGVVHKGQVPPKIDLQVQTLAAGNRNGTVDGWHAHRPLPLDWDSGKGTSLLDNRLQWAGFVINARAFWTSEHQTKRPPWLKDWKLWARLKDGVYLDLRSILKDESQVEQLADVGPKDVVRHWWIRMEGRPDFKFPPRWTLDSQPDIVLPARSSPWPEVVLNSTSPSRSTQMKTSSLDSNKSPARDG</sequence>
<dbReference type="GO" id="GO:0042285">
    <property type="term" value="F:xylosyltransferase activity"/>
    <property type="evidence" value="ECO:0007669"/>
    <property type="project" value="TreeGrafter"/>
</dbReference>
<evidence type="ECO:0000256" key="2">
    <source>
        <dbReference type="ARBA" id="ARBA00007706"/>
    </source>
</evidence>
<keyword evidence="3 9" id="KW-0808">Transferase</keyword>
<accession>A0A8T0GG31</accession>
<feature type="region of interest" description="Disordered" evidence="10">
    <location>
        <begin position="494"/>
        <end position="524"/>
    </location>
</feature>
<keyword evidence="8" id="KW-0325">Glycoprotein</keyword>
<evidence type="ECO:0000256" key="1">
    <source>
        <dbReference type="ARBA" id="ARBA00004323"/>
    </source>
</evidence>
<dbReference type="PANTHER" id="PTHR10896:SF17">
    <property type="entry name" value="BETA-1,4-XYLOSYLTRANSFERASE IRX14H-RELATED"/>
    <property type="match status" value="1"/>
</dbReference>
<keyword evidence="12" id="KW-1185">Reference proteome</keyword>
<evidence type="ECO:0000256" key="10">
    <source>
        <dbReference type="SAM" id="MobiDB-lite"/>
    </source>
</evidence>
<evidence type="ECO:0000256" key="6">
    <source>
        <dbReference type="ARBA" id="ARBA00022989"/>
    </source>
</evidence>